<name>A0A6S6VWI6_9PLEO</name>
<protein>
    <submittedName>
        <fullName evidence="1">Uncharacterized protein</fullName>
    </submittedName>
</protein>
<dbReference type="EMBL" id="HG992979">
    <property type="protein sequence ID" value="CAE7022221.1"/>
    <property type="molecule type" value="Genomic_DNA"/>
</dbReference>
<proteinExistence type="predicted"/>
<accession>A0A6S6VWI6</accession>
<organism evidence="1 2">
    <name type="scientific">Pyrenophora teres f. teres</name>
    <dbReference type="NCBI Taxonomy" id="97479"/>
    <lineage>
        <taxon>Eukaryota</taxon>
        <taxon>Fungi</taxon>
        <taxon>Dikarya</taxon>
        <taxon>Ascomycota</taxon>
        <taxon>Pezizomycotina</taxon>
        <taxon>Dothideomycetes</taxon>
        <taxon>Pleosporomycetidae</taxon>
        <taxon>Pleosporales</taxon>
        <taxon>Pleosporineae</taxon>
        <taxon>Pleosporaceae</taxon>
        <taxon>Pyrenophora</taxon>
    </lineage>
</organism>
<evidence type="ECO:0000313" key="1">
    <source>
        <dbReference type="EMBL" id="CAE7022221.1"/>
    </source>
</evidence>
<evidence type="ECO:0000313" key="2">
    <source>
        <dbReference type="Proteomes" id="UP000472372"/>
    </source>
</evidence>
<reference evidence="1" key="1">
    <citation type="submission" date="2021-02" db="EMBL/GenBank/DDBJ databases">
        <authorList>
            <person name="Syme A R."/>
            <person name="Syme A R."/>
            <person name="Moolhuijzen P."/>
        </authorList>
    </citation>
    <scope>NUCLEOTIDE SEQUENCE</scope>
    <source>
        <strain evidence="1">W1-1</strain>
    </source>
</reference>
<sequence>MKLSLAIIAAMTSVVTAESDAHWFGLRFEPCKGSINTGRQQFAIYGGQMVDVGLILQQPACHVSLVSTKPGTRADNILCMTYGNPNDFNTRLLTQQVNLKVGKPFASKPFRGIFCTGG</sequence>
<dbReference type="Proteomes" id="UP000472372">
    <property type="component" value="Chromosome 3"/>
</dbReference>
<dbReference type="AlphaFoldDB" id="A0A6S6VWI6"/>
<gene>
    <name evidence="1" type="ORF">PTTW11_03395</name>
</gene>